<dbReference type="RefSeq" id="WP_109670075.1">
    <property type="nucleotide sequence ID" value="NZ_QGGW01000009.1"/>
</dbReference>
<evidence type="ECO:0000259" key="6">
    <source>
        <dbReference type="PROSITE" id="PS50893"/>
    </source>
</evidence>
<evidence type="ECO:0000256" key="3">
    <source>
        <dbReference type="ARBA" id="ARBA00022448"/>
    </source>
</evidence>
<dbReference type="GO" id="GO:0005524">
    <property type="term" value="F:ATP binding"/>
    <property type="evidence" value="ECO:0007669"/>
    <property type="project" value="UniProtKB-KW"/>
</dbReference>
<evidence type="ECO:0000256" key="2">
    <source>
        <dbReference type="ARBA" id="ARBA00005417"/>
    </source>
</evidence>
<dbReference type="InterPro" id="IPR013563">
    <property type="entry name" value="Oligopep_ABC_C"/>
</dbReference>
<evidence type="ECO:0000256" key="5">
    <source>
        <dbReference type="ARBA" id="ARBA00022840"/>
    </source>
</evidence>
<dbReference type="InterPro" id="IPR017871">
    <property type="entry name" value="ABC_transporter-like_CS"/>
</dbReference>
<dbReference type="GO" id="GO:0005886">
    <property type="term" value="C:plasma membrane"/>
    <property type="evidence" value="ECO:0007669"/>
    <property type="project" value="UniProtKB-SubCell"/>
</dbReference>
<dbReference type="PROSITE" id="PS00211">
    <property type="entry name" value="ABC_TRANSPORTER_1"/>
    <property type="match status" value="1"/>
</dbReference>
<dbReference type="SMART" id="SM00382">
    <property type="entry name" value="AAA"/>
    <property type="match status" value="1"/>
</dbReference>
<name>A0A316GDW3_9RHOB</name>
<keyword evidence="3" id="KW-0813">Transport</keyword>
<dbReference type="FunFam" id="3.40.50.300:FF:000016">
    <property type="entry name" value="Oligopeptide ABC transporter ATP-binding component"/>
    <property type="match status" value="1"/>
</dbReference>
<dbReference type="InterPro" id="IPR050319">
    <property type="entry name" value="ABC_transp_ATP-bind"/>
</dbReference>
<feature type="domain" description="ABC transporter" evidence="6">
    <location>
        <begin position="5"/>
        <end position="264"/>
    </location>
</feature>
<gene>
    <name evidence="7" type="ORF">C7455_109122</name>
</gene>
<organism evidence="7 8">
    <name type="scientific">Roseicyclus mahoneyensis</name>
    <dbReference type="NCBI Taxonomy" id="164332"/>
    <lineage>
        <taxon>Bacteria</taxon>
        <taxon>Pseudomonadati</taxon>
        <taxon>Pseudomonadota</taxon>
        <taxon>Alphaproteobacteria</taxon>
        <taxon>Rhodobacterales</taxon>
        <taxon>Roseobacteraceae</taxon>
        <taxon>Roseicyclus</taxon>
    </lineage>
</organism>
<dbReference type="EMBL" id="QGGW01000009">
    <property type="protein sequence ID" value="PWK59199.1"/>
    <property type="molecule type" value="Genomic_DNA"/>
</dbReference>
<dbReference type="Proteomes" id="UP000245708">
    <property type="component" value="Unassembled WGS sequence"/>
</dbReference>
<dbReference type="PANTHER" id="PTHR43776">
    <property type="entry name" value="TRANSPORT ATP-BINDING PROTEIN"/>
    <property type="match status" value="1"/>
</dbReference>
<keyword evidence="5 7" id="KW-0067">ATP-binding</keyword>
<evidence type="ECO:0000256" key="4">
    <source>
        <dbReference type="ARBA" id="ARBA00022741"/>
    </source>
</evidence>
<evidence type="ECO:0000313" key="7">
    <source>
        <dbReference type="EMBL" id="PWK59199.1"/>
    </source>
</evidence>
<dbReference type="PROSITE" id="PS50893">
    <property type="entry name" value="ABC_TRANSPORTER_2"/>
    <property type="match status" value="1"/>
</dbReference>
<protein>
    <submittedName>
        <fullName evidence="7">Peptide/nickel transport system ATP-binding protein</fullName>
    </submittedName>
</protein>
<dbReference type="Pfam" id="PF08352">
    <property type="entry name" value="oligo_HPY"/>
    <property type="match status" value="1"/>
</dbReference>
<accession>A0A316GDW3</accession>
<comment type="caution">
    <text evidence="7">The sequence shown here is derived from an EMBL/GenBank/DDBJ whole genome shotgun (WGS) entry which is preliminary data.</text>
</comment>
<reference evidence="7 8" key="1">
    <citation type="submission" date="2018-05" db="EMBL/GenBank/DDBJ databases">
        <title>Genomic Encyclopedia of Type Strains, Phase IV (KMG-IV): sequencing the most valuable type-strain genomes for metagenomic binning, comparative biology and taxonomic classification.</title>
        <authorList>
            <person name="Goeker M."/>
        </authorList>
    </citation>
    <scope>NUCLEOTIDE SEQUENCE [LARGE SCALE GENOMIC DNA]</scope>
    <source>
        <strain evidence="7 8">DSM 16097</strain>
    </source>
</reference>
<dbReference type="NCBIfam" id="TIGR01727">
    <property type="entry name" value="oligo_HPY"/>
    <property type="match status" value="1"/>
</dbReference>
<dbReference type="GO" id="GO:0015833">
    <property type="term" value="P:peptide transport"/>
    <property type="evidence" value="ECO:0007669"/>
    <property type="project" value="InterPro"/>
</dbReference>
<comment type="similarity">
    <text evidence="2">Belongs to the ABC transporter superfamily.</text>
</comment>
<dbReference type="Gene3D" id="3.40.50.300">
    <property type="entry name" value="P-loop containing nucleotide triphosphate hydrolases"/>
    <property type="match status" value="1"/>
</dbReference>
<dbReference type="AlphaFoldDB" id="A0A316GDW3"/>
<dbReference type="Pfam" id="PF00005">
    <property type="entry name" value="ABC_tran"/>
    <property type="match status" value="1"/>
</dbReference>
<dbReference type="OrthoDB" id="9802264at2"/>
<keyword evidence="8" id="KW-1185">Reference proteome</keyword>
<evidence type="ECO:0000256" key="1">
    <source>
        <dbReference type="ARBA" id="ARBA00004417"/>
    </source>
</evidence>
<dbReference type="InterPro" id="IPR003439">
    <property type="entry name" value="ABC_transporter-like_ATP-bd"/>
</dbReference>
<dbReference type="SUPFAM" id="SSF52540">
    <property type="entry name" value="P-loop containing nucleoside triphosphate hydrolases"/>
    <property type="match status" value="1"/>
</dbReference>
<comment type="subcellular location">
    <subcellularLocation>
        <location evidence="1">Cell inner membrane</location>
        <topology evidence="1">Peripheral membrane protein</topology>
    </subcellularLocation>
</comment>
<sequence length="332" mass="36043">MTAMLELDGVSRRFEKKLDGVERFARRLGADLKETCVNAVDSASFSIARGEVVGLVGESGCGKSTLGRMVAGLLPVSDGTIRFEGTDVTDAKSAQARDKRLRIQMIFQDPMSSLNPRMKVADIVGEAAVYHGLTTRAGVTGYVDALLAKVGLDPAFAHRYPHQMSGGQRQRIGIARALAVQPEFLICDESIAALDVSIQAQVINLFQDLRRELDLTYLFISHDLGVVEHIADRVVVMYLGRVVEIAPTEALFDAPRHPYTQALLDQVPRLGAGRQTFRTVKGEIPSPLNPPPGCHFHPRCPMAGPRCSREVPRTISQGGHTTACHLHDGGTA</sequence>
<keyword evidence="4" id="KW-0547">Nucleotide-binding</keyword>
<dbReference type="InterPro" id="IPR027417">
    <property type="entry name" value="P-loop_NTPase"/>
</dbReference>
<dbReference type="CDD" id="cd03257">
    <property type="entry name" value="ABC_NikE_OppD_transporters"/>
    <property type="match status" value="1"/>
</dbReference>
<proteinExistence type="inferred from homology"/>
<dbReference type="GO" id="GO:0016887">
    <property type="term" value="F:ATP hydrolysis activity"/>
    <property type="evidence" value="ECO:0007669"/>
    <property type="project" value="InterPro"/>
</dbReference>
<dbReference type="PANTHER" id="PTHR43776:SF7">
    <property type="entry name" value="D,D-DIPEPTIDE TRANSPORT ATP-BINDING PROTEIN DDPF-RELATED"/>
    <property type="match status" value="1"/>
</dbReference>
<dbReference type="GO" id="GO:0055085">
    <property type="term" value="P:transmembrane transport"/>
    <property type="evidence" value="ECO:0007669"/>
    <property type="project" value="UniProtKB-ARBA"/>
</dbReference>
<evidence type="ECO:0000313" key="8">
    <source>
        <dbReference type="Proteomes" id="UP000245708"/>
    </source>
</evidence>
<dbReference type="InterPro" id="IPR003593">
    <property type="entry name" value="AAA+_ATPase"/>
</dbReference>